<evidence type="ECO:0000313" key="3">
    <source>
        <dbReference type="Proteomes" id="UP000247233"/>
    </source>
</evidence>
<organism evidence="2 3">
    <name type="scientific">Aspergillus heteromorphus CBS 117.55</name>
    <dbReference type="NCBI Taxonomy" id="1448321"/>
    <lineage>
        <taxon>Eukaryota</taxon>
        <taxon>Fungi</taxon>
        <taxon>Dikarya</taxon>
        <taxon>Ascomycota</taxon>
        <taxon>Pezizomycotina</taxon>
        <taxon>Eurotiomycetes</taxon>
        <taxon>Eurotiomycetidae</taxon>
        <taxon>Eurotiales</taxon>
        <taxon>Aspergillaceae</taxon>
        <taxon>Aspergillus</taxon>
        <taxon>Aspergillus subgen. Circumdati</taxon>
    </lineage>
</organism>
<comment type="caution">
    <text evidence="2">The sequence shown here is derived from an EMBL/GenBank/DDBJ whole genome shotgun (WGS) entry which is preliminary data.</text>
</comment>
<evidence type="ECO:0000259" key="1">
    <source>
        <dbReference type="Pfam" id="PF12146"/>
    </source>
</evidence>
<dbReference type="PANTHER" id="PTHR43265:SF1">
    <property type="entry name" value="ESTERASE ESTD"/>
    <property type="match status" value="1"/>
</dbReference>
<keyword evidence="3" id="KW-1185">Reference proteome</keyword>
<evidence type="ECO:0000313" key="2">
    <source>
        <dbReference type="EMBL" id="PWY89723.1"/>
    </source>
</evidence>
<accession>A0A317WTI8</accession>
<dbReference type="AlphaFoldDB" id="A0A317WTI8"/>
<dbReference type="PANTHER" id="PTHR43265">
    <property type="entry name" value="ESTERASE ESTD"/>
    <property type="match status" value="1"/>
</dbReference>
<keyword evidence="2" id="KW-0378">Hydrolase</keyword>
<protein>
    <submittedName>
        <fullName evidence="2">Alpha/beta-hydrolase</fullName>
    </submittedName>
</protein>
<dbReference type="Pfam" id="PF12146">
    <property type="entry name" value="Hydrolase_4"/>
    <property type="match status" value="1"/>
</dbReference>
<gene>
    <name evidence="2" type="ORF">BO70DRAFT_426177</name>
</gene>
<proteinExistence type="predicted"/>
<dbReference type="RefSeq" id="XP_025402554.1">
    <property type="nucleotide sequence ID" value="XM_025547756.1"/>
</dbReference>
<feature type="domain" description="Serine aminopeptidase S33" evidence="1">
    <location>
        <begin position="199"/>
        <end position="420"/>
    </location>
</feature>
<dbReference type="InterPro" id="IPR022742">
    <property type="entry name" value="Hydrolase_4"/>
</dbReference>
<dbReference type="EMBL" id="MSFL01000003">
    <property type="protein sequence ID" value="PWY89723.1"/>
    <property type="molecule type" value="Genomic_DNA"/>
</dbReference>
<name>A0A317WTI8_9EURO</name>
<dbReference type="OrthoDB" id="10249433at2759"/>
<dbReference type="GO" id="GO:0052689">
    <property type="term" value="F:carboxylic ester hydrolase activity"/>
    <property type="evidence" value="ECO:0007669"/>
    <property type="project" value="TreeGrafter"/>
</dbReference>
<dbReference type="VEuPathDB" id="FungiDB:BO70DRAFT_426177"/>
<dbReference type="Proteomes" id="UP000247233">
    <property type="component" value="Unassembled WGS sequence"/>
</dbReference>
<dbReference type="InterPro" id="IPR029058">
    <property type="entry name" value="AB_hydrolase_fold"/>
</dbReference>
<dbReference type="GeneID" id="37069993"/>
<dbReference type="SUPFAM" id="SSF53474">
    <property type="entry name" value="alpha/beta-Hydrolases"/>
    <property type="match status" value="1"/>
</dbReference>
<sequence length="457" mass="50673">MFLTTIWAALQQIYGSLAIWRLFPRHSAQTQKIEANTTQAITALRNEDWTALRPLFLLPLRLLLTEILLRKAWESVLTIYGPLEDIGPATFSNYWLLHTATAPLRFKQGSVSLSLQWAVTGHLIGLRVIPLASNRWKPPSYATSEDITETKLSLGRGIYKVGATLTLPTNPQPKTPCVILIAGSGPTDRDSTIRSLKPFKDLAYGLSSSGIAVCRFDKVTYTHGLWLKLLRRNRSMTLTDEYVYHVLDAVRQVRKHPGISEVFLLGHSLGAWPAAKITALDSAVAGCVLMACPAEQIYRCAVRQMRYLMAVNGGLARASNTMGEELVKLERQAEVADGLSPGSSVAAGELPFGIGPAYWLEGREFNPLGYSEHLSRKPLLVLQGGRDYQATMKDDYARYYETFRGCVSVEFRVYESLNHLFVAGEGLSVPAEYDKSGNVDAKVVDDIVLWVRRQVAG</sequence>
<dbReference type="Gene3D" id="3.40.50.1820">
    <property type="entry name" value="alpha/beta hydrolase"/>
    <property type="match status" value="1"/>
</dbReference>
<dbReference type="InterPro" id="IPR053145">
    <property type="entry name" value="AB_hydrolase_Est10"/>
</dbReference>
<reference evidence="2 3" key="1">
    <citation type="submission" date="2016-12" db="EMBL/GenBank/DDBJ databases">
        <title>The genomes of Aspergillus section Nigri reveals drivers in fungal speciation.</title>
        <authorList>
            <consortium name="DOE Joint Genome Institute"/>
            <person name="Vesth T.C."/>
            <person name="Nybo J."/>
            <person name="Theobald S."/>
            <person name="Brandl J."/>
            <person name="Frisvad J.C."/>
            <person name="Nielsen K.F."/>
            <person name="Lyhne E.K."/>
            <person name="Kogle M.E."/>
            <person name="Kuo A."/>
            <person name="Riley R."/>
            <person name="Clum A."/>
            <person name="Nolan M."/>
            <person name="Lipzen A."/>
            <person name="Salamov A."/>
            <person name="Henrissat B."/>
            <person name="Wiebenga A."/>
            <person name="De Vries R.P."/>
            <person name="Grigoriev I.V."/>
            <person name="Mortensen U.H."/>
            <person name="Andersen M.R."/>
            <person name="Baker S.E."/>
        </authorList>
    </citation>
    <scope>NUCLEOTIDE SEQUENCE [LARGE SCALE GENOMIC DNA]</scope>
    <source>
        <strain evidence="2 3">CBS 117.55</strain>
    </source>
</reference>